<reference evidence="1 2" key="1">
    <citation type="submission" date="2018-08" db="EMBL/GenBank/DDBJ databases">
        <title>Meiothermus roseus NBRC 110900 genome sequencing project.</title>
        <authorList>
            <person name="Da Costa M.S."/>
            <person name="Albuquerque L."/>
            <person name="Raposo P."/>
            <person name="Froufe H.J.C."/>
            <person name="Barroso C.S."/>
            <person name="Egas C."/>
        </authorList>
    </citation>
    <scope>NUCLEOTIDE SEQUENCE [LARGE SCALE GENOMIC DNA]</scope>
    <source>
        <strain evidence="1 2">NBRC 110900</strain>
    </source>
</reference>
<dbReference type="RefSeq" id="WP_147371665.1">
    <property type="nucleotide sequence ID" value="NZ_QWLA01000061.1"/>
</dbReference>
<protein>
    <submittedName>
        <fullName evidence="1">Uncharacterized protein</fullName>
    </submittedName>
</protein>
<accession>A0A399EP06</accession>
<organism evidence="1 2">
    <name type="scientific">Calidithermus roseus</name>
    <dbReference type="NCBI Taxonomy" id="1644118"/>
    <lineage>
        <taxon>Bacteria</taxon>
        <taxon>Thermotogati</taxon>
        <taxon>Deinococcota</taxon>
        <taxon>Deinococci</taxon>
        <taxon>Thermales</taxon>
        <taxon>Thermaceae</taxon>
        <taxon>Calidithermus</taxon>
    </lineage>
</organism>
<name>A0A399EP06_9DEIN</name>
<comment type="caution">
    <text evidence="1">The sequence shown here is derived from an EMBL/GenBank/DDBJ whole genome shotgun (WGS) entry which is preliminary data.</text>
</comment>
<keyword evidence="2" id="KW-1185">Reference proteome</keyword>
<dbReference type="AlphaFoldDB" id="A0A399EP06"/>
<dbReference type="EMBL" id="QWLA01000061">
    <property type="protein sequence ID" value="RIH84212.1"/>
    <property type="molecule type" value="Genomic_DNA"/>
</dbReference>
<evidence type="ECO:0000313" key="2">
    <source>
        <dbReference type="Proteomes" id="UP000265341"/>
    </source>
</evidence>
<sequence>MRRLVIELKNHPRRSLSVMSGERMDAAIRKHAPYLRGLEPVQVFVQEYDPRLSTRFRYTPAPQLLELLRRELRELRQHSAA</sequence>
<gene>
    <name evidence="1" type="ORF">Mrose_02725</name>
</gene>
<dbReference type="Proteomes" id="UP000265341">
    <property type="component" value="Unassembled WGS sequence"/>
</dbReference>
<proteinExistence type="predicted"/>
<dbReference type="OrthoDB" id="34602at2"/>
<evidence type="ECO:0000313" key="1">
    <source>
        <dbReference type="EMBL" id="RIH84212.1"/>
    </source>
</evidence>